<name>A0ABW3XJM8_9ACTN</name>
<dbReference type="InterPro" id="IPR041657">
    <property type="entry name" value="HTH_17"/>
</dbReference>
<dbReference type="RefSeq" id="WP_381329438.1">
    <property type="nucleotide sequence ID" value="NZ_JBHTMM010000043.1"/>
</dbReference>
<gene>
    <name evidence="2" type="ORF">ACFQ5X_28685</name>
</gene>
<feature type="domain" description="Helix-turn-helix" evidence="1">
    <location>
        <begin position="3"/>
        <end position="46"/>
    </location>
</feature>
<feature type="non-terminal residue" evidence="2">
    <location>
        <position position="58"/>
    </location>
</feature>
<protein>
    <submittedName>
        <fullName evidence="2">Helix-turn-helix domain-containing protein</fullName>
    </submittedName>
</protein>
<accession>A0ABW3XJM8</accession>
<sequence>MNTTAAALQAQVSVPTIRTWCRNGVIAAAKQAGRWIIDAASLAARIAIGARRARKQDA</sequence>
<comment type="caution">
    <text evidence="2">The sequence shown here is derived from an EMBL/GenBank/DDBJ whole genome shotgun (WGS) entry which is preliminary data.</text>
</comment>
<proteinExistence type="predicted"/>
<dbReference type="Pfam" id="PF12728">
    <property type="entry name" value="HTH_17"/>
    <property type="match status" value="1"/>
</dbReference>
<reference evidence="3" key="1">
    <citation type="journal article" date="2019" name="Int. J. Syst. Evol. Microbiol.">
        <title>The Global Catalogue of Microorganisms (GCM) 10K type strain sequencing project: providing services to taxonomists for standard genome sequencing and annotation.</title>
        <authorList>
            <consortium name="The Broad Institute Genomics Platform"/>
            <consortium name="The Broad Institute Genome Sequencing Center for Infectious Disease"/>
            <person name="Wu L."/>
            <person name="Ma J."/>
        </authorList>
    </citation>
    <scope>NUCLEOTIDE SEQUENCE [LARGE SCALE GENOMIC DNA]</scope>
    <source>
        <strain evidence="3">CGMCC 4.7020</strain>
    </source>
</reference>
<evidence type="ECO:0000313" key="2">
    <source>
        <dbReference type="EMBL" id="MFD1309824.1"/>
    </source>
</evidence>
<evidence type="ECO:0000313" key="3">
    <source>
        <dbReference type="Proteomes" id="UP001597058"/>
    </source>
</evidence>
<keyword evidence="3" id="KW-1185">Reference proteome</keyword>
<dbReference type="SUPFAM" id="SSF46955">
    <property type="entry name" value="Putative DNA-binding domain"/>
    <property type="match status" value="1"/>
</dbReference>
<dbReference type="Proteomes" id="UP001597058">
    <property type="component" value="Unassembled WGS sequence"/>
</dbReference>
<evidence type="ECO:0000259" key="1">
    <source>
        <dbReference type="Pfam" id="PF12728"/>
    </source>
</evidence>
<organism evidence="2 3">
    <name type="scientific">Streptomyces kaempferi</name>
    <dbReference type="NCBI Taxonomy" id="333725"/>
    <lineage>
        <taxon>Bacteria</taxon>
        <taxon>Bacillati</taxon>
        <taxon>Actinomycetota</taxon>
        <taxon>Actinomycetes</taxon>
        <taxon>Kitasatosporales</taxon>
        <taxon>Streptomycetaceae</taxon>
        <taxon>Streptomyces</taxon>
    </lineage>
</organism>
<dbReference type="InterPro" id="IPR009061">
    <property type="entry name" value="DNA-bd_dom_put_sf"/>
</dbReference>
<dbReference type="EMBL" id="JBHTMM010000043">
    <property type="protein sequence ID" value="MFD1309824.1"/>
    <property type="molecule type" value="Genomic_DNA"/>
</dbReference>